<comment type="caution">
    <text evidence="1">The sequence shown here is derived from an EMBL/GenBank/DDBJ whole genome shotgun (WGS) entry which is preliminary data.</text>
</comment>
<keyword evidence="2" id="KW-1185">Reference proteome</keyword>
<name>A0ACB8A4C8_9AGAM</name>
<keyword evidence="1" id="KW-0032">Aminotransferase</keyword>
<accession>A0ACB8A4C8</accession>
<organism evidence="1 2">
    <name type="scientific">Hygrophoropsis aurantiaca</name>
    <dbReference type="NCBI Taxonomy" id="72124"/>
    <lineage>
        <taxon>Eukaryota</taxon>
        <taxon>Fungi</taxon>
        <taxon>Dikarya</taxon>
        <taxon>Basidiomycota</taxon>
        <taxon>Agaricomycotina</taxon>
        <taxon>Agaricomycetes</taxon>
        <taxon>Agaricomycetidae</taxon>
        <taxon>Boletales</taxon>
        <taxon>Coniophorineae</taxon>
        <taxon>Hygrophoropsidaceae</taxon>
        <taxon>Hygrophoropsis</taxon>
    </lineage>
</organism>
<sequence length="298" mass="32868">MKAYVGPDGKPRLFRPELNMRRLERSAGRFVLPPFDGDELLKMIKRFVQIDSRWIPNREGHSLYLRPTIVGTRTALSYMTSESAMLYVIATPAGLYFPQGLRPISLLAVKDTVRAWPGGTGDQKFGGNYAPGLLPQKIAAENGYDSVLWLFGDDNTVTEAGIMNFFVIVKRENDDDLDMITPPLNGTILPGVTRASCLALASNPSFQESNSLRLHTHELEFTMADLAEWSEQGRLLEALSVGTAAIIASVDRIGFDGKDITLPSYKAGMGPVGCALREKIVAIQEGREEWEGWSVVCD</sequence>
<gene>
    <name evidence="1" type="ORF">BJ138DRAFT_1158099</name>
</gene>
<proteinExistence type="predicted"/>
<dbReference type="EMBL" id="MU267835">
    <property type="protein sequence ID" value="KAH7908235.1"/>
    <property type="molecule type" value="Genomic_DNA"/>
</dbReference>
<dbReference type="Proteomes" id="UP000790377">
    <property type="component" value="Unassembled WGS sequence"/>
</dbReference>
<evidence type="ECO:0000313" key="1">
    <source>
        <dbReference type="EMBL" id="KAH7908235.1"/>
    </source>
</evidence>
<reference evidence="1" key="1">
    <citation type="journal article" date="2021" name="New Phytol.">
        <title>Evolutionary innovations through gain and loss of genes in the ectomycorrhizal Boletales.</title>
        <authorList>
            <person name="Wu G."/>
            <person name="Miyauchi S."/>
            <person name="Morin E."/>
            <person name="Kuo A."/>
            <person name="Drula E."/>
            <person name="Varga T."/>
            <person name="Kohler A."/>
            <person name="Feng B."/>
            <person name="Cao Y."/>
            <person name="Lipzen A."/>
            <person name="Daum C."/>
            <person name="Hundley H."/>
            <person name="Pangilinan J."/>
            <person name="Johnson J."/>
            <person name="Barry K."/>
            <person name="LaButti K."/>
            <person name="Ng V."/>
            <person name="Ahrendt S."/>
            <person name="Min B."/>
            <person name="Choi I.G."/>
            <person name="Park H."/>
            <person name="Plett J.M."/>
            <person name="Magnuson J."/>
            <person name="Spatafora J.W."/>
            <person name="Nagy L.G."/>
            <person name="Henrissat B."/>
            <person name="Grigoriev I.V."/>
            <person name="Yang Z.L."/>
            <person name="Xu J."/>
            <person name="Martin F.M."/>
        </authorList>
    </citation>
    <scope>NUCLEOTIDE SEQUENCE</scope>
    <source>
        <strain evidence="1">ATCC 28755</strain>
    </source>
</reference>
<keyword evidence="1" id="KW-0808">Transferase</keyword>
<evidence type="ECO:0000313" key="2">
    <source>
        <dbReference type="Proteomes" id="UP000790377"/>
    </source>
</evidence>
<protein>
    <submittedName>
        <fullName evidence="1">Aminotransferase</fullName>
    </submittedName>
</protein>